<sequence length="256" mass="27661">MSDSAPPANAHGPASRGEPELAVVIPAYNEERRLGPTLDRIGRYLRASPISWELVVVDDGSTDATAALVRAARRADHRVRLIRSGANRGKGHAVRTGVLASRGRQVLFSDADLATPIKELERLRAALAAGADAAIGSRAHRAAGVPVERSVPRRVLGRAGNRLIRALATPGIADTQCGFKLFDGAKARRAFGLATIDGWGFDIEILSLFARSGWTIEEVPVRWTHRPGSRLRPGAYPRVAAELIRVRRTARRGRGR</sequence>
<comment type="caution">
    <text evidence="14">The sequence shown here is derived from an EMBL/GenBank/DDBJ whole genome shotgun (WGS) entry which is preliminary data.</text>
</comment>
<dbReference type="GO" id="GO:0004581">
    <property type="term" value="F:dolichyl-phosphate beta-glucosyltransferase activity"/>
    <property type="evidence" value="ECO:0007669"/>
    <property type="project" value="UniProtKB-EC"/>
</dbReference>
<evidence type="ECO:0000256" key="5">
    <source>
        <dbReference type="ARBA" id="ARBA00022676"/>
    </source>
</evidence>
<keyword evidence="10" id="KW-1133">Transmembrane helix</keyword>
<gene>
    <name evidence="14" type="ORF">ACFPZN_22590</name>
</gene>
<dbReference type="CDD" id="cd04188">
    <property type="entry name" value="DPG_synthase"/>
    <property type="match status" value="1"/>
</dbReference>
<organism evidence="14 15">
    <name type="scientific">Actinomadura rugatobispora</name>
    <dbReference type="NCBI Taxonomy" id="1994"/>
    <lineage>
        <taxon>Bacteria</taxon>
        <taxon>Bacillati</taxon>
        <taxon>Actinomycetota</taxon>
        <taxon>Actinomycetes</taxon>
        <taxon>Streptosporangiales</taxon>
        <taxon>Thermomonosporaceae</taxon>
        <taxon>Actinomadura</taxon>
    </lineage>
</organism>
<comment type="catalytic activity">
    <reaction evidence="12">
        <text>a di-trans,poly-cis-dolichyl phosphate + UDP-alpha-D-glucose = a di-trans,poly-cis-dolichyl beta-D-glucosyl phosphate + UDP</text>
        <dbReference type="Rhea" id="RHEA:15401"/>
        <dbReference type="Rhea" id="RHEA-COMP:19498"/>
        <dbReference type="Rhea" id="RHEA-COMP:19502"/>
        <dbReference type="ChEBI" id="CHEBI:57525"/>
        <dbReference type="ChEBI" id="CHEBI:57683"/>
        <dbReference type="ChEBI" id="CHEBI:58223"/>
        <dbReference type="ChEBI" id="CHEBI:58885"/>
        <dbReference type="EC" id="2.4.1.117"/>
    </reaction>
    <physiologicalReaction direction="left-to-right" evidence="12">
        <dbReference type="Rhea" id="RHEA:15402"/>
    </physiologicalReaction>
</comment>
<evidence type="ECO:0000256" key="9">
    <source>
        <dbReference type="ARBA" id="ARBA00022968"/>
    </source>
</evidence>
<accession>A0ABW1A415</accession>
<keyword evidence="9" id="KW-0735">Signal-anchor</keyword>
<dbReference type="RefSeq" id="WP_378284078.1">
    <property type="nucleotide sequence ID" value="NZ_JBHSON010000031.1"/>
</dbReference>
<reference evidence="15" key="1">
    <citation type="journal article" date="2019" name="Int. J. Syst. Evol. Microbiol.">
        <title>The Global Catalogue of Microorganisms (GCM) 10K type strain sequencing project: providing services to taxonomists for standard genome sequencing and annotation.</title>
        <authorList>
            <consortium name="The Broad Institute Genomics Platform"/>
            <consortium name="The Broad Institute Genome Sequencing Center for Infectious Disease"/>
            <person name="Wu L."/>
            <person name="Ma J."/>
        </authorList>
    </citation>
    <scope>NUCLEOTIDE SEQUENCE [LARGE SCALE GENOMIC DNA]</scope>
    <source>
        <strain evidence="15">KCTC 42087</strain>
    </source>
</reference>
<keyword evidence="8" id="KW-0256">Endoplasmic reticulum</keyword>
<evidence type="ECO:0000259" key="13">
    <source>
        <dbReference type="Pfam" id="PF00535"/>
    </source>
</evidence>
<dbReference type="Proteomes" id="UP001596074">
    <property type="component" value="Unassembled WGS sequence"/>
</dbReference>
<proteinExistence type="inferred from homology"/>
<evidence type="ECO:0000313" key="14">
    <source>
        <dbReference type="EMBL" id="MFC5748418.1"/>
    </source>
</evidence>
<dbReference type="InterPro" id="IPR029044">
    <property type="entry name" value="Nucleotide-diphossugar_trans"/>
</dbReference>
<evidence type="ECO:0000256" key="2">
    <source>
        <dbReference type="ARBA" id="ARBA00004922"/>
    </source>
</evidence>
<keyword evidence="7" id="KW-0812">Transmembrane</keyword>
<evidence type="ECO:0000256" key="3">
    <source>
        <dbReference type="ARBA" id="ARBA00006739"/>
    </source>
</evidence>
<dbReference type="PANTHER" id="PTHR10859:SF91">
    <property type="entry name" value="DOLICHYL-PHOSPHATE BETA-GLUCOSYLTRANSFERASE"/>
    <property type="match status" value="1"/>
</dbReference>
<evidence type="ECO:0000256" key="7">
    <source>
        <dbReference type="ARBA" id="ARBA00022692"/>
    </source>
</evidence>
<dbReference type="EMBL" id="JBHSON010000031">
    <property type="protein sequence ID" value="MFC5748418.1"/>
    <property type="molecule type" value="Genomic_DNA"/>
</dbReference>
<keyword evidence="6 14" id="KW-0808">Transferase</keyword>
<comment type="pathway">
    <text evidence="2">Protein modification; protein glycosylation.</text>
</comment>
<evidence type="ECO:0000256" key="12">
    <source>
        <dbReference type="ARBA" id="ARBA00045097"/>
    </source>
</evidence>
<keyword evidence="5 14" id="KW-0328">Glycosyltransferase</keyword>
<dbReference type="EC" id="2.4.1.117" evidence="4"/>
<keyword evidence="11" id="KW-0472">Membrane</keyword>
<comment type="subcellular location">
    <subcellularLocation>
        <location evidence="1">Endoplasmic reticulum membrane</location>
        <topology evidence="1">Single-pass membrane protein</topology>
    </subcellularLocation>
</comment>
<dbReference type="InterPro" id="IPR001173">
    <property type="entry name" value="Glyco_trans_2-like"/>
</dbReference>
<feature type="domain" description="Glycosyltransferase 2-like" evidence="13">
    <location>
        <begin position="23"/>
        <end position="182"/>
    </location>
</feature>
<name>A0ABW1A415_9ACTN</name>
<dbReference type="Gene3D" id="3.90.550.10">
    <property type="entry name" value="Spore Coat Polysaccharide Biosynthesis Protein SpsA, Chain A"/>
    <property type="match status" value="1"/>
</dbReference>
<dbReference type="Pfam" id="PF00535">
    <property type="entry name" value="Glycos_transf_2"/>
    <property type="match status" value="1"/>
</dbReference>
<evidence type="ECO:0000256" key="6">
    <source>
        <dbReference type="ARBA" id="ARBA00022679"/>
    </source>
</evidence>
<dbReference type="PANTHER" id="PTHR10859">
    <property type="entry name" value="GLYCOSYL TRANSFERASE"/>
    <property type="match status" value="1"/>
</dbReference>
<evidence type="ECO:0000256" key="10">
    <source>
        <dbReference type="ARBA" id="ARBA00022989"/>
    </source>
</evidence>
<keyword evidence="15" id="KW-1185">Reference proteome</keyword>
<evidence type="ECO:0000256" key="11">
    <source>
        <dbReference type="ARBA" id="ARBA00023136"/>
    </source>
</evidence>
<comment type="similarity">
    <text evidence="3">Belongs to the glycosyltransferase 2 family.</text>
</comment>
<evidence type="ECO:0000256" key="1">
    <source>
        <dbReference type="ARBA" id="ARBA00004389"/>
    </source>
</evidence>
<dbReference type="SUPFAM" id="SSF53448">
    <property type="entry name" value="Nucleotide-diphospho-sugar transferases"/>
    <property type="match status" value="1"/>
</dbReference>
<evidence type="ECO:0000313" key="15">
    <source>
        <dbReference type="Proteomes" id="UP001596074"/>
    </source>
</evidence>
<evidence type="ECO:0000256" key="8">
    <source>
        <dbReference type="ARBA" id="ARBA00022824"/>
    </source>
</evidence>
<protein>
    <recommendedName>
        <fullName evidence="4">dolichyl-phosphate beta-glucosyltransferase</fullName>
        <ecNumber evidence="4">2.4.1.117</ecNumber>
    </recommendedName>
</protein>
<evidence type="ECO:0000256" key="4">
    <source>
        <dbReference type="ARBA" id="ARBA00012583"/>
    </source>
</evidence>
<dbReference type="InterPro" id="IPR035518">
    <property type="entry name" value="DPG_synthase"/>
</dbReference>